<accession>A0A016V1C8</accession>
<evidence type="ECO:0000313" key="1">
    <source>
        <dbReference type="EMBL" id="EYC20523.1"/>
    </source>
</evidence>
<gene>
    <name evidence="1" type="primary">Acey_s0021.g258</name>
    <name evidence="1" type="ORF">Y032_0021g258</name>
</gene>
<comment type="caution">
    <text evidence="1">The sequence shown here is derived from an EMBL/GenBank/DDBJ whole genome shotgun (WGS) entry which is preliminary data.</text>
</comment>
<dbReference type="AlphaFoldDB" id="A0A016V1C8"/>
<sequence>MCAQLFFNTSLKRLKAFPKKLNFRIDQDDHVRCRQKIMEVLSETPQHVRVLDSTELNQKPFNFEYYELQTVVDKSQDRRADTLIVCCTEAAGLLGRDTEENRSAVPALVYNRMEFTVTT</sequence>
<name>A0A016V1C8_9BILA</name>
<keyword evidence="2" id="KW-1185">Reference proteome</keyword>
<organism evidence="1 2">
    <name type="scientific">Ancylostoma ceylanicum</name>
    <dbReference type="NCBI Taxonomy" id="53326"/>
    <lineage>
        <taxon>Eukaryota</taxon>
        <taxon>Metazoa</taxon>
        <taxon>Ecdysozoa</taxon>
        <taxon>Nematoda</taxon>
        <taxon>Chromadorea</taxon>
        <taxon>Rhabditida</taxon>
        <taxon>Rhabditina</taxon>
        <taxon>Rhabditomorpha</taxon>
        <taxon>Strongyloidea</taxon>
        <taxon>Ancylostomatidae</taxon>
        <taxon>Ancylostomatinae</taxon>
        <taxon>Ancylostoma</taxon>
    </lineage>
</organism>
<dbReference type="EMBL" id="JARK01001357">
    <property type="protein sequence ID" value="EYC20523.1"/>
    <property type="molecule type" value="Genomic_DNA"/>
</dbReference>
<proteinExistence type="predicted"/>
<protein>
    <submittedName>
        <fullName evidence="1">Uncharacterized protein</fullName>
    </submittedName>
</protein>
<dbReference type="Proteomes" id="UP000024635">
    <property type="component" value="Unassembled WGS sequence"/>
</dbReference>
<reference evidence="2" key="1">
    <citation type="journal article" date="2015" name="Nat. Genet.">
        <title>The genome and transcriptome of the zoonotic hookworm Ancylostoma ceylanicum identify infection-specific gene families.</title>
        <authorList>
            <person name="Schwarz E.M."/>
            <person name="Hu Y."/>
            <person name="Antoshechkin I."/>
            <person name="Miller M.M."/>
            <person name="Sternberg P.W."/>
            <person name="Aroian R.V."/>
        </authorList>
    </citation>
    <scope>NUCLEOTIDE SEQUENCE</scope>
    <source>
        <strain evidence="2">HY135</strain>
    </source>
</reference>
<evidence type="ECO:0000313" key="2">
    <source>
        <dbReference type="Proteomes" id="UP000024635"/>
    </source>
</evidence>